<proteinExistence type="predicted"/>
<dbReference type="OrthoDB" id="3801343at2759"/>
<evidence type="ECO:0000313" key="1">
    <source>
        <dbReference type="EMBL" id="KAF2445646.1"/>
    </source>
</evidence>
<accession>A0A9P4PMQ6</accession>
<dbReference type="EMBL" id="MU001499">
    <property type="protein sequence ID" value="KAF2445646.1"/>
    <property type="molecule type" value="Genomic_DNA"/>
</dbReference>
<evidence type="ECO:0000313" key="2">
    <source>
        <dbReference type="Proteomes" id="UP000799764"/>
    </source>
</evidence>
<protein>
    <submittedName>
        <fullName evidence="1">Uncharacterized protein</fullName>
    </submittedName>
</protein>
<keyword evidence="2" id="KW-1185">Reference proteome</keyword>
<comment type="caution">
    <text evidence="1">The sequence shown here is derived from an EMBL/GenBank/DDBJ whole genome shotgun (WGS) entry which is preliminary data.</text>
</comment>
<dbReference type="Proteomes" id="UP000799764">
    <property type="component" value="Unassembled WGS sequence"/>
</dbReference>
<sequence length="261" mass="30040">MAPSFLDLPGEIRNCVYGLVAEHDGKVKNIKHRSELNRRICIHDYGYPMRVKLDARRALEAEPRYNYAGLTRVCRQIREEYLPLCVAHQTSDLAMCVGYDDLVDLPAILLDKNAYGKTAKELTIRVRTTDKTLNSAVDLLPVIRAKAHSLRCELQKFEYMEDEFFLGYLLLQRILYHKNEDWLAVIREPAFFDAILFNRSSRHIKIMLGQKGAAWVDAENQRQVCNLLESMEISKERGKSMVSHIENAMVSVTQSPSLQDH</sequence>
<gene>
    <name evidence="1" type="ORF">P171DRAFT_431037</name>
</gene>
<reference evidence="1" key="1">
    <citation type="journal article" date="2020" name="Stud. Mycol.">
        <title>101 Dothideomycetes genomes: a test case for predicting lifestyles and emergence of pathogens.</title>
        <authorList>
            <person name="Haridas S."/>
            <person name="Albert R."/>
            <person name="Binder M."/>
            <person name="Bloem J."/>
            <person name="Labutti K."/>
            <person name="Salamov A."/>
            <person name="Andreopoulos B."/>
            <person name="Baker S."/>
            <person name="Barry K."/>
            <person name="Bills G."/>
            <person name="Bluhm B."/>
            <person name="Cannon C."/>
            <person name="Castanera R."/>
            <person name="Culley D."/>
            <person name="Daum C."/>
            <person name="Ezra D."/>
            <person name="Gonzalez J."/>
            <person name="Henrissat B."/>
            <person name="Kuo A."/>
            <person name="Liang C."/>
            <person name="Lipzen A."/>
            <person name="Lutzoni F."/>
            <person name="Magnuson J."/>
            <person name="Mondo S."/>
            <person name="Nolan M."/>
            <person name="Ohm R."/>
            <person name="Pangilinan J."/>
            <person name="Park H.-J."/>
            <person name="Ramirez L."/>
            <person name="Alfaro M."/>
            <person name="Sun H."/>
            <person name="Tritt A."/>
            <person name="Yoshinaga Y."/>
            <person name="Zwiers L.-H."/>
            <person name="Turgeon B."/>
            <person name="Goodwin S."/>
            <person name="Spatafora J."/>
            <person name="Crous P."/>
            <person name="Grigoriev I."/>
        </authorList>
    </citation>
    <scope>NUCLEOTIDE SEQUENCE</scope>
    <source>
        <strain evidence="1">CBS 690.94</strain>
    </source>
</reference>
<dbReference type="AlphaFoldDB" id="A0A9P4PMQ6"/>
<name>A0A9P4PMQ6_9PLEO</name>
<organism evidence="1 2">
    <name type="scientific">Karstenula rhodostoma CBS 690.94</name>
    <dbReference type="NCBI Taxonomy" id="1392251"/>
    <lineage>
        <taxon>Eukaryota</taxon>
        <taxon>Fungi</taxon>
        <taxon>Dikarya</taxon>
        <taxon>Ascomycota</taxon>
        <taxon>Pezizomycotina</taxon>
        <taxon>Dothideomycetes</taxon>
        <taxon>Pleosporomycetidae</taxon>
        <taxon>Pleosporales</taxon>
        <taxon>Massarineae</taxon>
        <taxon>Didymosphaeriaceae</taxon>
        <taxon>Karstenula</taxon>
    </lineage>
</organism>